<feature type="compositionally biased region" description="Basic and acidic residues" evidence="2">
    <location>
        <begin position="973"/>
        <end position="986"/>
    </location>
</feature>
<feature type="coiled-coil region" evidence="1">
    <location>
        <begin position="909"/>
        <end position="948"/>
    </location>
</feature>
<organism evidence="4 5">
    <name type="scientific">Halopseudomonas litoralis</name>
    <dbReference type="NCBI Taxonomy" id="797277"/>
    <lineage>
        <taxon>Bacteria</taxon>
        <taxon>Pseudomonadati</taxon>
        <taxon>Pseudomonadota</taxon>
        <taxon>Gammaproteobacteria</taxon>
        <taxon>Pseudomonadales</taxon>
        <taxon>Pseudomonadaceae</taxon>
        <taxon>Halopseudomonas</taxon>
    </lineage>
</organism>
<reference evidence="5" key="1">
    <citation type="submission" date="2016-10" db="EMBL/GenBank/DDBJ databases">
        <authorList>
            <person name="Varghese N."/>
            <person name="Submissions S."/>
        </authorList>
    </citation>
    <scope>NUCLEOTIDE SEQUENCE [LARGE SCALE GENOMIC DNA]</scope>
    <source>
        <strain evidence="5">2SM5</strain>
    </source>
</reference>
<dbReference type="AlphaFoldDB" id="A0A1H1QSR5"/>
<dbReference type="EMBL" id="LT629748">
    <property type="protein sequence ID" value="SDS26510.1"/>
    <property type="molecule type" value="Genomic_DNA"/>
</dbReference>
<feature type="region of interest" description="Disordered" evidence="2">
    <location>
        <begin position="62"/>
        <end position="108"/>
    </location>
</feature>
<evidence type="ECO:0000313" key="5">
    <source>
        <dbReference type="Proteomes" id="UP000243426"/>
    </source>
</evidence>
<evidence type="ECO:0000313" key="4">
    <source>
        <dbReference type="EMBL" id="SDS26510.1"/>
    </source>
</evidence>
<feature type="compositionally biased region" description="Basic and acidic residues" evidence="2">
    <location>
        <begin position="62"/>
        <end position="84"/>
    </location>
</feature>
<keyword evidence="1" id="KW-0175">Coiled coil</keyword>
<dbReference type="Pfam" id="PF20155">
    <property type="entry name" value="TMP_3"/>
    <property type="match status" value="1"/>
</dbReference>
<name>A0A1H1QSR5_9GAMM</name>
<sequence>MAIKDRLIQFVLRGKDELSPEAKKSAEALDKVRTAGKELTEELDKAKGAQGLAFTLRTTSEATERARTTLERTEKKAADLREELNQSPKSKGLADSLRAAEREAARAGRQLDKLTAETKKTEDAAQAAGIDTRKLADEELRLAAEVDKAKRAVTDNTKHLRDMERQQRAGARATAEHTSRVDSAKKAMDSAGKRVLAFAAAYVSLNAAFRLVQGGLNLVRDGIRSMLDTGSEFELMQQRVTGLMGSIEEGERATAWISDFAKQTGQLIPDVTEAFALLKAYGLDPMDGSLKAITDKSVQLGGGMERLSGITAALGQMWAKEKIQQEEVLQLTERGVVVWPLLEKAMGKTTVQLQDMAQKGLLGRDAVKLLIDEIGKSADGAAAEGLETLTGKMNGLRNAASEFLNRIAESGAMDAVKDRLSALADQIDRMDQDGTLENLAQALSDAFVQGIEKVEEFAQSLGAVNFKQLADDSASWFRDFGQHIDDAKTRLQLFFAPFRTLFNGVTSGISVIGYTVTRVADGVLQVIGAVATAIPDMLGGDKLRAGVQSARNMLFGMREGFVAQIEQDGQDIRNAWDVTTQHSIESQQDVTAAAVAAEQAKLEAAQATAAKVDELNERFKQGALDAAVAGTRAITDMADAMKLIDTASTVQQLEGLKEALRDAYRAGNISQEEYNNGLNLTNARVKELGGNASTTAKRVDEMITGLETFADVQAAIEASTTEMDIIKLGAVIKQMYTDGKITAEEYKTALEDLAKEKERVTQATEEQAKAETQLTERVEKSVDALEARKRITNANKDATDEASASETRRTATIEKSIGVMVMGARRMAYYAAEAVAAAANSEKAEQARADSLVEGYSKGEMSIRSFIAQARTLQGSLNIDSSAFSTLESAIASAEQQMRSLGDSARSTLDGVRDELDRLQGNTEAIEKRRMASRRRELQAQLAEAKAAGNGQAVGDLQQAIGMLSAIASETAQVREQEERSNRRAPTEATAPGAGAQPAAATAAPTTVIRLESARGSAVDVAVPQGQEDALLSILEQSGLRTI</sequence>
<gene>
    <name evidence="4" type="ORF">SAMN05216198_1569</name>
</gene>
<dbReference type="PANTHER" id="PTHR38812">
    <property type="entry name" value="MU-LIKE PROPHAGE FLUMU PROTEIN GP42"/>
    <property type="match status" value="1"/>
</dbReference>
<protein>
    <submittedName>
        <fullName evidence="4">Tape measure domain-containing protein</fullName>
    </submittedName>
</protein>
<evidence type="ECO:0000256" key="1">
    <source>
        <dbReference type="SAM" id="Coils"/>
    </source>
</evidence>
<evidence type="ECO:0000259" key="3">
    <source>
        <dbReference type="Pfam" id="PF20155"/>
    </source>
</evidence>
<feature type="coiled-coil region" evidence="1">
    <location>
        <begin position="743"/>
        <end position="773"/>
    </location>
</feature>
<dbReference type="RefSeq" id="WP_090272794.1">
    <property type="nucleotide sequence ID" value="NZ_LT629748.1"/>
</dbReference>
<proteinExistence type="predicted"/>
<keyword evidence="5" id="KW-1185">Reference proteome</keyword>
<accession>A0A1H1QSR5</accession>
<dbReference type="InterPro" id="IPR053058">
    <property type="entry name" value="Mulikevirus_tape_measure"/>
</dbReference>
<dbReference type="PANTHER" id="PTHR38812:SF2">
    <property type="entry name" value="MU-LIKE PROPHAGE FLUMU PROTEIN GP42"/>
    <property type="match status" value="1"/>
</dbReference>
<evidence type="ECO:0000256" key="2">
    <source>
        <dbReference type="SAM" id="MobiDB-lite"/>
    </source>
</evidence>
<dbReference type="STRING" id="797277.SAMN05216198_1569"/>
<feature type="domain" description="Tape measure protein N-terminal" evidence="3">
    <location>
        <begin position="224"/>
        <end position="408"/>
    </location>
</feature>
<feature type="region of interest" description="Disordered" evidence="2">
    <location>
        <begin position="971"/>
        <end position="1004"/>
    </location>
</feature>
<feature type="region of interest" description="Disordered" evidence="2">
    <location>
        <begin position="164"/>
        <end position="185"/>
    </location>
</feature>
<feature type="compositionally biased region" description="Low complexity" evidence="2">
    <location>
        <begin position="987"/>
        <end position="1004"/>
    </location>
</feature>
<dbReference type="NCBIfam" id="TIGR02675">
    <property type="entry name" value="tape_meas_nterm"/>
    <property type="match status" value="1"/>
</dbReference>
<dbReference type="OrthoDB" id="6745079at2"/>
<dbReference type="Proteomes" id="UP000243426">
    <property type="component" value="Chromosome I"/>
</dbReference>
<dbReference type="InterPro" id="IPR013491">
    <property type="entry name" value="Tape_meas_N"/>
</dbReference>
<feature type="compositionally biased region" description="Basic and acidic residues" evidence="2">
    <location>
        <begin position="98"/>
        <end position="108"/>
    </location>
</feature>
<feature type="compositionally biased region" description="Basic and acidic residues" evidence="2">
    <location>
        <begin position="174"/>
        <end position="185"/>
    </location>
</feature>